<comment type="catalytic activity">
    <reaction evidence="1">
        <text>ATP + protein L-histidine = ADP + protein N-phospho-L-histidine.</text>
        <dbReference type="EC" id="2.7.13.3"/>
    </reaction>
</comment>
<evidence type="ECO:0000256" key="2">
    <source>
        <dbReference type="ARBA" id="ARBA00004651"/>
    </source>
</evidence>
<dbReference type="InterPro" id="IPR003594">
    <property type="entry name" value="HATPase_dom"/>
</dbReference>
<evidence type="ECO:0000256" key="13">
    <source>
        <dbReference type="ARBA" id="ARBA00023136"/>
    </source>
</evidence>
<feature type="transmembrane region" description="Helical" evidence="14">
    <location>
        <begin position="173"/>
        <end position="193"/>
    </location>
</feature>
<evidence type="ECO:0000256" key="12">
    <source>
        <dbReference type="ARBA" id="ARBA00023012"/>
    </source>
</evidence>
<reference evidence="16 17" key="1">
    <citation type="submission" date="2017-02" db="EMBL/GenBank/DDBJ databases">
        <authorList>
            <person name="Peterson S.W."/>
        </authorList>
    </citation>
    <scope>NUCLEOTIDE SEQUENCE [LARGE SCALE GENOMIC DNA]</scope>
    <source>
        <strain evidence="16 17">ATCC BAA-1030</strain>
    </source>
</reference>
<dbReference type="GO" id="GO:0004721">
    <property type="term" value="F:phosphoprotein phosphatase activity"/>
    <property type="evidence" value="ECO:0007669"/>
    <property type="project" value="TreeGrafter"/>
</dbReference>
<dbReference type="InterPro" id="IPR036097">
    <property type="entry name" value="HisK_dim/P_sf"/>
</dbReference>
<gene>
    <name evidence="16" type="ORF">SAMN02745116_00992</name>
</gene>
<dbReference type="SMART" id="SM00387">
    <property type="entry name" value="HATPase_c"/>
    <property type="match status" value="1"/>
</dbReference>
<dbReference type="InterPro" id="IPR050351">
    <property type="entry name" value="BphY/WalK/GraS-like"/>
</dbReference>
<keyword evidence="12" id="KW-0902">Two-component regulatory system</keyword>
<protein>
    <recommendedName>
        <fullName evidence="3">histidine kinase</fullName>
        <ecNumber evidence="3">2.7.13.3</ecNumber>
    </recommendedName>
</protein>
<keyword evidence="6" id="KW-0808">Transferase</keyword>
<keyword evidence="11 14" id="KW-1133">Transmembrane helix</keyword>
<dbReference type="EMBL" id="FUXI01000008">
    <property type="protein sequence ID" value="SJZ63071.1"/>
    <property type="molecule type" value="Genomic_DNA"/>
</dbReference>
<feature type="domain" description="Histidine kinase" evidence="15">
    <location>
        <begin position="371"/>
        <end position="585"/>
    </location>
</feature>
<evidence type="ECO:0000256" key="7">
    <source>
        <dbReference type="ARBA" id="ARBA00022692"/>
    </source>
</evidence>
<dbReference type="InterPro" id="IPR035965">
    <property type="entry name" value="PAS-like_dom_sf"/>
</dbReference>
<keyword evidence="5" id="KW-0597">Phosphoprotein</keyword>
<proteinExistence type="predicted"/>
<dbReference type="InterPro" id="IPR036890">
    <property type="entry name" value="HATPase_C_sf"/>
</dbReference>
<dbReference type="GO" id="GO:0005886">
    <property type="term" value="C:plasma membrane"/>
    <property type="evidence" value="ECO:0007669"/>
    <property type="project" value="UniProtKB-SubCell"/>
</dbReference>
<dbReference type="InterPro" id="IPR031967">
    <property type="entry name" value="PhoR_single_Cache-like_dom"/>
</dbReference>
<keyword evidence="9 16" id="KW-0418">Kinase</keyword>
<dbReference type="STRING" id="263852.SAMN02745116_00992"/>
<keyword evidence="4" id="KW-1003">Cell membrane</keyword>
<dbReference type="InterPro" id="IPR029151">
    <property type="entry name" value="Sensor-like_sf"/>
</dbReference>
<evidence type="ECO:0000256" key="1">
    <source>
        <dbReference type="ARBA" id="ARBA00000085"/>
    </source>
</evidence>
<dbReference type="Pfam" id="PF02518">
    <property type="entry name" value="HATPase_c"/>
    <property type="match status" value="1"/>
</dbReference>
<comment type="subcellular location">
    <subcellularLocation>
        <location evidence="2">Cell membrane</location>
        <topology evidence="2">Multi-pass membrane protein</topology>
    </subcellularLocation>
</comment>
<evidence type="ECO:0000256" key="14">
    <source>
        <dbReference type="SAM" id="Phobius"/>
    </source>
</evidence>
<dbReference type="Gene3D" id="3.30.450.20">
    <property type="entry name" value="PAS domain"/>
    <property type="match status" value="1"/>
</dbReference>
<evidence type="ECO:0000256" key="5">
    <source>
        <dbReference type="ARBA" id="ARBA00022553"/>
    </source>
</evidence>
<keyword evidence="13 14" id="KW-0472">Membrane</keyword>
<dbReference type="RefSeq" id="WP_078806916.1">
    <property type="nucleotide sequence ID" value="NZ_FUXI01000008.1"/>
</dbReference>
<dbReference type="GO" id="GO:0000155">
    <property type="term" value="F:phosphorelay sensor kinase activity"/>
    <property type="evidence" value="ECO:0007669"/>
    <property type="project" value="InterPro"/>
</dbReference>
<dbReference type="PANTHER" id="PTHR45453:SF1">
    <property type="entry name" value="PHOSPHATE REGULON SENSOR PROTEIN PHOR"/>
    <property type="match status" value="1"/>
</dbReference>
<dbReference type="FunFam" id="3.30.565.10:FF:000023">
    <property type="entry name" value="PAS domain-containing sensor histidine kinase"/>
    <property type="match status" value="1"/>
</dbReference>
<dbReference type="SMART" id="SM00091">
    <property type="entry name" value="PAS"/>
    <property type="match status" value="1"/>
</dbReference>
<dbReference type="SUPFAM" id="SSF103190">
    <property type="entry name" value="Sensory domain-like"/>
    <property type="match status" value="1"/>
</dbReference>
<dbReference type="Proteomes" id="UP000190328">
    <property type="component" value="Unassembled WGS sequence"/>
</dbReference>
<dbReference type="GO" id="GO:0016036">
    <property type="term" value="P:cellular response to phosphate starvation"/>
    <property type="evidence" value="ECO:0007669"/>
    <property type="project" value="TreeGrafter"/>
</dbReference>
<evidence type="ECO:0000259" key="15">
    <source>
        <dbReference type="PROSITE" id="PS50109"/>
    </source>
</evidence>
<accession>A0A1T4M830</accession>
<dbReference type="CDD" id="cd00082">
    <property type="entry name" value="HisKA"/>
    <property type="match status" value="1"/>
</dbReference>
<dbReference type="InterPro" id="IPR003661">
    <property type="entry name" value="HisK_dim/P_dom"/>
</dbReference>
<evidence type="ECO:0000256" key="3">
    <source>
        <dbReference type="ARBA" id="ARBA00012438"/>
    </source>
</evidence>
<evidence type="ECO:0000256" key="10">
    <source>
        <dbReference type="ARBA" id="ARBA00022840"/>
    </source>
</evidence>
<evidence type="ECO:0000256" key="9">
    <source>
        <dbReference type="ARBA" id="ARBA00022777"/>
    </source>
</evidence>
<dbReference type="FunFam" id="1.10.287.130:FF:000008">
    <property type="entry name" value="Two-component sensor histidine kinase"/>
    <property type="match status" value="1"/>
</dbReference>
<dbReference type="PANTHER" id="PTHR45453">
    <property type="entry name" value="PHOSPHATE REGULON SENSOR PROTEIN PHOR"/>
    <property type="match status" value="1"/>
</dbReference>
<keyword evidence="10" id="KW-0067">ATP-binding</keyword>
<evidence type="ECO:0000256" key="4">
    <source>
        <dbReference type="ARBA" id="ARBA00022475"/>
    </source>
</evidence>
<keyword evidence="17" id="KW-1185">Reference proteome</keyword>
<dbReference type="SUPFAM" id="SSF47384">
    <property type="entry name" value="Homodimeric domain of signal transducing histidine kinase"/>
    <property type="match status" value="1"/>
</dbReference>
<evidence type="ECO:0000256" key="6">
    <source>
        <dbReference type="ARBA" id="ARBA00022679"/>
    </source>
</evidence>
<evidence type="ECO:0000256" key="8">
    <source>
        <dbReference type="ARBA" id="ARBA00022741"/>
    </source>
</evidence>
<dbReference type="InterPro" id="IPR005467">
    <property type="entry name" value="His_kinase_dom"/>
</dbReference>
<name>A0A1T4M830_9ENTE</name>
<dbReference type="GO" id="GO:0005524">
    <property type="term" value="F:ATP binding"/>
    <property type="evidence" value="ECO:0007669"/>
    <property type="project" value="UniProtKB-KW"/>
</dbReference>
<organism evidence="16 17">
    <name type="scientific">Pilibacter termitis</name>
    <dbReference type="NCBI Taxonomy" id="263852"/>
    <lineage>
        <taxon>Bacteria</taxon>
        <taxon>Bacillati</taxon>
        <taxon>Bacillota</taxon>
        <taxon>Bacilli</taxon>
        <taxon>Lactobacillales</taxon>
        <taxon>Enterococcaceae</taxon>
        <taxon>Pilibacter</taxon>
    </lineage>
</organism>
<dbReference type="SMART" id="SM00388">
    <property type="entry name" value="HisKA"/>
    <property type="match status" value="1"/>
</dbReference>
<evidence type="ECO:0000313" key="17">
    <source>
        <dbReference type="Proteomes" id="UP000190328"/>
    </source>
</evidence>
<dbReference type="CDD" id="cd00075">
    <property type="entry name" value="HATPase"/>
    <property type="match status" value="1"/>
</dbReference>
<keyword evidence="8" id="KW-0547">Nucleotide-binding</keyword>
<dbReference type="Pfam" id="PF00512">
    <property type="entry name" value="HisKA"/>
    <property type="match status" value="1"/>
</dbReference>
<dbReference type="InterPro" id="IPR004358">
    <property type="entry name" value="Sig_transdc_His_kin-like_C"/>
</dbReference>
<dbReference type="OrthoDB" id="9813151at2"/>
<dbReference type="AlphaFoldDB" id="A0A1T4M830"/>
<keyword evidence="7 14" id="KW-0812">Transmembrane</keyword>
<dbReference type="Gene3D" id="3.30.565.10">
    <property type="entry name" value="Histidine kinase-like ATPase, C-terminal domain"/>
    <property type="match status" value="1"/>
</dbReference>
<evidence type="ECO:0000256" key="11">
    <source>
        <dbReference type="ARBA" id="ARBA00022989"/>
    </source>
</evidence>
<dbReference type="EC" id="2.7.13.3" evidence="3"/>
<dbReference type="PROSITE" id="PS50109">
    <property type="entry name" value="HIS_KIN"/>
    <property type="match status" value="1"/>
</dbReference>
<dbReference type="InterPro" id="IPR000014">
    <property type="entry name" value="PAS"/>
</dbReference>
<dbReference type="Pfam" id="PF16736">
    <property type="entry name" value="sCache_like"/>
    <property type="match status" value="1"/>
</dbReference>
<dbReference type="Gene3D" id="1.10.287.130">
    <property type="match status" value="1"/>
</dbReference>
<evidence type="ECO:0000313" key="16">
    <source>
        <dbReference type="EMBL" id="SJZ63071.1"/>
    </source>
</evidence>
<dbReference type="SUPFAM" id="SSF55785">
    <property type="entry name" value="PYP-like sensor domain (PAS domain)"/>
    <property type="match status" value="1"/>
</dbReference>
<dbReference type="PRINTS" id="PR00344">
    <property type="entry name" value="BCTRLSENSOR"/>
</dbReference>
<sequence>MLRSKTFREGFSALLVLLLLFITCLLVGNHFFKEQVIHQQTGLLEKKLTLFIDTFPTKQVLEKETLNAEQEKTMADFLRVDQDRLTILLSDGTILFDSAGDKIGTSRKNRPEIQAIEKGANIGTSVRKSPTQQKKDWLYVALPVKTDGKLIGFLRISNEVASFSKAIELFRSYMIGILSVLFIILGISILRLIRQKNEPIEMILPVLKKSLRKPEEVHAILTESKNMQEFYTVINSLNQKMSATYQAYQSTEEQFYQFLQELMIGVFLLKKDGTVLLINPALAQILEVDECKNKHYTQVFAQSELLLLIQQSLQAKHSEQKEIHLSSPERVLDVTLRYIDHTSSELSMIGSAYNLTRVRQLEQMQRDFVGNVSHELKTPVTSLIGFTETLLDGAMEDKELTRQFLEIMQRDAKRLEHLIQEILQLSRGRDTYEGENQEINLKNFLEDLTKSYISQIQEKELQVEISSTSTSKPCFSTKPALFQPIVKNLFENAIQYSKEKGKIELHFSIDETSLTLSIKDNGIGIDLENQKRIFERFYRVDKARTRYSGGTGLGLSIVKNYVDLLGGTIELNSQVGVGTEFVVKL</sequence>
<dbReference type="SUPFAM" id="SSF55874">
    <property type="entry name" value="ATPase domain of HSP90 chaperone/DNA topoisomerase II/histidine kinase"/>
    <property type="match status" value="1"/>
</dbReference>